<dbReference type="Proteomes" id="UP000001055">
    <property type="component" value="Unassembled WGS sequence"/>
</dbReference>
<dbReference type="RefSeq" id="XP_001801721.1">
    <property type="nucleotide sequence ID" value="XM_001801669.1"/>
</dbReference>
<feature type="transmembrane region" description="Helical" evidence="2">
    <location>
        <begin position="273"/>
        <end position="291"/>
    </location>
</feature>
<dbReference type="KEGG" id="pno:SNOG_11479"/>
<dbReference type="AlphaFoldDB" id="Q0U9T5"/>
<evidence type="ECO:0000313" key="4">
    <source>
        <dbReference type="EMBL" id="EAT81187.1"/>
    </source>
</evidence>
<dbReference type="VEuPathDB" id="FungiDB:JI435_114790"/>
<sequence length="317" mass="36017">MPNAPQKTDFELGQLRDGYPALASWIAQDPDNETFIFRKFDKLAARNILHLQAQLFAIERELEDLDDDLRRSNDLEAHQSLRRWETLVEHGRDPNKKESKLVQKLQDLNALLKEYYETIVLQMQIASMRKPDKRPIAAFRNFLNGASPSNKAASAMPLISGRAKAFLEDEADLLTLTKPMEEDYLSRFLQDHWLFRKRSSTDPLDRTTIHKNSHVIRTVAALDMVLAAMLLIGAIVNLYLVPDSKAKLGLVAMYTLLFASSMALCTNARRPEVFAATAAYAAVLVVFVSRLRAIPVHDIITWRDNSTLAVDQERRVT</sequence>
<gene>
    <name evidence="4" type="ORF">SNOG_11479</name>
</gene>
<dbReference type="PANTHER" id="PTHR34502">
    <property type="entry name" value="DUF6594 DOMAIN-CONTAINING PROTEIN-RELATED"/>
    <property type="match status" value="1"/>
</dbReference>
<keyword evidence="2" id="KW-0472">Membrane</keyword>
<evidence type="ECO:0000259" key="3">
    <source>
        <dbReference type="Pfam" id="PF20237"/>
    </source>
</evidence>
<dbReference type="EMBL" id="CH445343">
    <property type="protein sequence ID" value="EAT81187.1"/>
    <property type="molecule type" value="Genomic_DNA"/>
</dbReference>
<keyword evidence="1" id="KW-0175">Coiled coil</keyword>
<keyword evidence="2" id="KW-1133">Transmembrane helix</keyword>
<dbReference type="InterPro" id="IPR046529">
    <property type="entry name" value="DUF6594"/>
</dbReference>
<keyword evidence="2" id="KW-0812">Transmembrane</keyword>
<dbReference type="GeneID" id="5978629"/>
<reference evidence="5" key="1">
    <citation type="journal article" date="2007" name="Plant Cell">
        <title>Dothideomycete-plant interactions illuminated by genome sequencing and EST analysis of the wheat pathogen Stagonospora nodorum.</title>
        <authorList>
            <person name="Hane J.K."/>
            <person name="Lowe R.G."/>
            <person name="Solomon P.S."/>
            <person name="Tan K.C."/>
            <person name="Schoch C.L."/>
            <person name="Spatafora J.W."/>
            <person name="Crous P.W."/>
            <person name="Kodira C."/>
            <person name="Birren B.W."/>
            <person name="Galagan J.E."/>
            <person name="Torriani S.F."/>
            <person name="McDonald B.A."/>
            <person name="Oliver R.P."/>
        </authorList>
    </citation>
    <scope>NUCLEOTIDE SEQUENCE [LARGE SCALE GENOMIC DNA]</scope>
    <source>
        <strain evidence="5">SN15 / ATCC MYA-4574 / FGSC 10173</strain>
    </source>
</reference>
<dbReference type="PANTHER" id="PTHR34502:SF4">
    <property type="entry name" value="DUF6594 DOMAIN-CONTAINING PROTEIN"/>
    <property type="match status" value="1"/>
</dbReference>
<dbReference type="eggNOG" id="ENOG502S5VZ">
    <property type="taxonomic scope" value="Eukaryota"/>
</dbReference>
<feature type="transmembrane region" description="Helical" evidence="2">
    <location>
        <begin position="246"/>
        <end position="266"/>
    </location>
</feature>
<feature type="coiled-coil region" evidence="1">
    <location>
        <begin position="48"/>
        <end position="75"/>
    </location>
</feature>
<feature type="transmembrane region" description="Helical" evidence="2">
    <location>
        <begin position="219"/>
        <end position="240"/>
    </location>
</feature>
<evidence type="ECO:0000256" key="1">
    <source>
        <dbReference type="SAM" id="Coils"/>
    </source>
</evidence>
<feature type="domain" description="DUF6594" evidence="3">
    <location>
        <begin position="19"/>
        <end position="285"/>
    </location>
</feature>
<proteinExistence type="predicted"/>
<evidence type="ECO:0000313" key="5">
    <source>
        <dbReference type="Proteomes" id="UP000001055"/>
    </source>
</evidence>
<name>Q0U9T5_PHANO</name>
<dbReference type="HOGENOM" id="CLU_051118_0_0_1"/>
<evidence type="ECO:0000256" key="2">
    <source>
        <dbReference type="SAM" id="Phobius"/>
    </source>
</evidence>
<dbReference type="InParanoid" id="Q0U9T5"/>
<accession>Q0U9T5</accession>
<protein>
    <recommendedName>
        <fullName evidence="3">DUF6594 domain-containing protein</fullName>
    </recommendedName>
</protein>
<organism evidence="4 5">
    <name type="scientific">Phaeosphaeria nodorum (strain SN15 / ATCC MYA-4574 / FGSC 10173)</name>
    <name type="common">Glume blotch fungus</name>
    <name type="synonym">Parastagonospora nodorum</name>
    <dbReference type="NCBI Taxonomy" id="321614"/>
    <lineage>
        <taxon>Eukaryota</taxon>
        <taxon>Fungi</taxon>
        <taxon>Dikarya</taxon>
        <taxon>Ascomycota</taxon>
        <taxon>Pezizomycotina</taxon>
        <taxon>Dothideomycetes</taxon>
        <taxon>Pleosporomycetidae</taxon>
        <taxon>Pleosporales</taxon>
        <taxon>Pleosporineae</taxon>
        <taxon>Phaeosphaeriaceae</taxon>
        <taxon>Parastagonospora</taxon>
    </lineage>
</organism>
<dbReference type="OMA" id="EENDAPW"/>
<dbReference type="Pfam" id="PF20237">
    <property type="entry name" value="DUF6594"/>
    <property type="match status" value="1"/>
</dbReference>